<dbReference type="SMART" id="SM00721">
    <property type="entry name" value="BAR"/>
    <property type="match status" value="1"/>
</dbReference>
<dbReference type="GO" id="GO:0031097">
    <property type="term" value="C:medial cortex"/>
    <property type="evidence" value="ECO:0007669"/>
    <property type="project" value="TreeGrafter"/>
</dbReference>
<dbReference type="GO" id="GO:0030479">
    <property type="term" value="C:actin cortical patch"/>
    <property type="evidence" value="ECO:0007669"/>
    <property type="project" value="TreeGrafter"/>
</dbReference>
<evidence type="ECO:0000256" key="3">
    <source>
        <dbReference type="ARBA" id="ARBA00023212"/>
    </source>
</evidence>
<comment type="caution">
    <text evidence="5">The sequence shown here is derived from an EMBL/GenBank/DDBJ whole genome shotgun (WGS) entry which is preliminary data.</text>
</comment>
<evidence type="ECO:0000259" key="4">
    <source>
        <dbReference type="PROSITE" id="PS51021"/>
    </source>
</evidence>
<dbReference type="InterPro" id="IPR037429">
    <property type="entry name" value="Rvs161/Hob3_BAR"/>
</dbReference>
<protein>
    <submittedName>
        <fullName evidence="5">BAR adaptor protein Hob3</fullName>
    </submittedName>
</protein>
<dbReference type="InterPro" id="IPR046982">
    <property type="entry name" value="BIN3/RVS161-like"/>
</dbReference>
<evidence type="ECO:0000313" key="5">
    <source>
        <dbReference type="EMBL" id="KAK5533890.1"/>
    </source>
</evidence>
<keyword evidence="6" id="KW-1185">Reference proteome</keyword>
<dbReference type="InterPro" id="IPR027267">
    <property type="entry name" value="AH/BAR_dom_sf"/>
</dbReference>
<evidence type="ECO:0000313" key="6">
    <source>
        <dbReference type="Proteomes" id="UP001345827"/>
    </source>
</evidence>
<keyword evidence="2" id="KW-0963">Cytoplasm</keyword>
<dbReference type="GO" id="GO:0097320">
    <property type="term" value="P:plasma membrane tubulation"/>
    <property type="evidence" value="ECO:0007669"/>
    <property type="project" value="TreeGrafter"/>
</dbReference>
<reference evidence="5 6" key="1">
    <citation type="submission" date="2023-06" db="EMBL/GenBank/DDBJ databases">
        <title>Black Yeasts Isolated from many extreme environments.</title>
        <authorList>
            <person name="Coleine C."/>
            <person name="Stajich J.E."/>
            <person name="Selbmann L."/>
        </authorList>
    </citation>
    <scope>NUCLEOTIDE SEQUENCE [LARGE SCALE GENOMIC DNA]</scope>
    <source>
        <strain evidence="5 6">CCFEE 5887</strain>
    </source>
</reference>
<dbReference type="PROSITE" id="PS51021">
    <property type="entry name" value="BAR"/>
    <property type="match status" value="1"/>
</dbReference>
<dbReference type="SUPFAM" id="SSF103657">
    <property type="entry name" value="BAR/IMD domain-like"/>
    <property type="match status" value="1"/>
</dbReference>
<gene>
    <name evidence="5" type="primary">hob3</name>
    <name evidence="5" type="ORF">LTR25_006870</name>
</gene>
<dbReference type="Gene3D" id="1.20.1270.60">
    <property type="entry name" value="Arfaptin homology (AH) domain/BAR domain"/>
    <property type="match status" value="1"/>
</dbReference>
<dbReference type="FunFam" id="1.20.1270.60:FF:000014">
    <property type="entry name" value="Protein hob3, variant"/>
    <property type="match status" value="1"/>
</dbReference>
<dbReference type="AlphaFoldDB" id="A0AAV9Q1I4"/>
<dbReference type="InterPro" id="IPR004148">
    <property type="entry name" value="BAR_dom"/>
</dbReference>
<evidence type="ECO:0000256" key="2">
    <source>
        <dbReference type="ARBA" id="ARBA00022490"/>
    </source>
</evidence>
<dbReference type="GO" id="GO:0006897">
    <property type="term" value="P:endocytosis"/>
    <property type="evidence" value="ECO:0007669"/>
    <property type="project" value="InterPro"/>
</dbReference>
<dbReference type="GO" id="GO:1990528">
    <property type="term" value="C:Rvs161p-Rvs167p complex"/>
    <property type="evidence" value="ECO:0007669"/>
    <property type="project" value="TreeGrafter"/>
</dbReference>
<proteinExistence type="predicted"/>
<keyword evidence="3" id="KW-0206">Cytoskeleton</keyword>
<dbReference type="Proteomes" id="UP001345827">
    <property type="component" value="Unassembled WGS sequence"/>
</dbReference>
<dbReference type="Pfam" id="PF03114">
    <property type="entry name" value="BAR"/>
    <property type="match status" value="1"/>
</dbReference>
<dbReference type="GO" id="GO:0008289">
    <property type="term" value="F:lipid binding"/>
    <property type="evidence" value="ECO:0007669"/>
    <property type="project" value="TreeGrafter"/>
</dbReference>
<dbReference type="GO" id="GO:0043332">
    <property type="term" value="C:mating projection tip"/>
    <property type="evidence" value="ECO:0007669"/>
    <property type="project" value="TreeGrafter"/>
</dbReference>
<organism evidence="5 6">
    <name type="scientific">Vermiconidia calcicola</name>
    <dbReference type="NCBI Taxonomy" id="1690605"/>
    <lineage>
        <taxon>Eukaryota</taxon>
        <taxon>Fungi</taxon>
        <taxon>Dikarya</taxon>
        <taxon>Ascomycota</taxon>
        <taxon>Pezizomycotina</taxon>
        <taxon>Dothideomycetes</taxon>
        <taxon>Dothideomycetidae</taxon>
        <taxon>Mycosphaerellales</taxon>
        <taxon>Extremaceae</taxon>
        <taxon>Vermiconidia</taxon>
    </lineage>
</organism>
<dbReference type="PANTHER" id="PTHR47174">
    <property type="entry name" value="BRIDGING INTEGRATOR 3"/>
    <property type="match status" value="1"/>
</dbReference>
<evidence type="ECO:0000256" key="1">
    <source>
        <dbReference type="ARBA" id="ARBA00004245"/>
    </source>
</evidence>
<dbReference type="EMBL" id="JAXLQG010000012">
    <property type="protein sequence ID" value="KAK5533890.1"/>
    <property type="molecule type" value="Genomic_DNA"/>
</dbReference>
<dbReference type="GO" id="GO:0007015">
    <property type="term" value="P:actin filament organization"/>
    <property type="evidence" value="ECO:0007669"/>
    <property type="project" value="InterPro"/>
</dbReference>
<dbReference type="PANTHER" id="PTHR47174:SF3">
    <property type="entry name" value="BRIDGING INTEGRATOR 3"/>
    <property type="match status" value="1"/>
</dbReference>
<comment type="subcellular location">
    <subcellularLocation>
        <location evidence="1">Cytoplasm</location>
        <location evidence="1">Cytoskeleton</location>
    </subcellularLocation>
</comment>
<sequence>MDKQALAVYQRYWYQWLWNYCGDIPGLTPILDILEQGPVGDETLFEFKGRFQGLAYDYKDQLKDVVGGVQEEREPGDDPGHVERTNDRDYEVEERRYRTMESAANRLQKEAKGYLDSLRAMTASQMRIAETIDAFYGDAGTRDGVSRSYKQAVEDLDAETIKALDGPYRTTVLEPISRFCAYFPDINECIKKRNNKLLDYDAMRAKVKKLVEKPDKDVTKLPRAEKEAEMAKQAYEQLNEQLFTELPQLIDLRVPYLDPSFEALVKIQLRFCAEAYSRMAQVQQYLDPDTREQYARGDLDNRVEQVLSEIRDLTIAGTV</sequence>
<accession>A0AAV9Q1I4</accession>
<dbReference type="CDD" id="cd07591">
    <property type="entry name" value="BAR_Rvs161p"/>
    <property type="match status" value="1"/>
</dbReference>
<name>A0AAV9Q1I4_9PEZI</name>
<dbReference type="GO" id="GO:0051666">
    <property type="term" value="P:actin cortical patch localization"/>
    <property type="evidence" value="ECO:0007669"/>
    <property type="project" value="InterPro"/>
</dbReference>
<feature type="domain" description="BAR" evidence="4">
    <location>
        <begin position="75"/>
        <end position="295"/>
    </location>
</feature>